<name>A0ACB8S0A4_9AGAM</name>
<gene>
    <name evidence="1" type="ORF">FA95DRAFT_1604348</name>
</gene>
<keyword evidence="2" id="KW-1185">Reference proteome</keyword>
<dbReference type="Proteomes" id="UP000814033">
    <property type="component" value="Unassembled WGS sequence"/>
</dbReference>
<reference evidence="1" key="1">
    <citation type="submission" date="2021-02" db="EMBL/GenBank/DDBJ databases">
        <authorList>
            <consortium name="DOE Joint Genome Institute"/>
            <person name="Ahrendt S."/>
            <person name="Looney B.P."/>
            <person name="Miyauchi S."/>
            <person name="Morin E."/>
            <person name="Drula E."/>
            <person name="Courty P.E."/>
            <person name="Chicoki N."/>
            <person name="Fauchery L."/>
            <person name="Kohler A."/>
            <person name="Kuo A."/>
            <person name="Labutti K."/>
            <person name="Pangilinan J."/>
            <person name="Lipzen A."/>
            <person name="Riley R."/>
            <person name="Andreopoulos W."/>
            <person name="He G."/>
            <person name="Johnson J."/>
            <person name="Barry K.W."/>
            <person name="Grigoriev I.V."/>
            <person name="Nagy L."/>
            <person name="Hibbett D."/>
            <person name="Henrissat B."/>
            <person name="Matheny P.B."/>
            <person name="Labbe J."/>
            <person name="Martin F."/>
        </authorList>
    </citation>
    <scope>NUCLEOTIDE SEQUENCE</scope>
    <source>
        <strain evidence="1">FP105234-sp</strain>
    </source>
</reference>
<sequence length="290" mass="31985">MSKLLDLDPSLLVLQPEELDFFKHTAGIQDDVELREHILAVQKRAYEVFPYSTIRSFTFARLTISRMPGYEDVLAIGKQNKDAILLDAGCCFGADVRKAVVDGWPADRVLATDIIPEFWDMGHELFRSTPSTFPVHFIPGNLFDPLHLAPAPPPLSPPSHPPVLASLTNLTPLHGRTTAIHASALFHLFPEAQQRALARLLGSLLAPGPGAAIFGWSTGRAESGVVEFEGGVSHPRLFCFAPADWRALWEDVFGEGTVRVLAVNREFEGVGLRLKGGEVLMRMEWCVTRL</sequence>
<reference evidence="1" key="2">
    <citation type="journal article" date="2022" name="New Phytol.">
        <title>Evolutionary transition to the ectomycorrhizal habit in the genomes of a hyperdiverse lineage of mushroom-forming fungi.</title>
        <authorList>
            <person name="Looney B."/>
            <person name="Miyauchi S."/>
            <person name="Morin E."/>
            <person name="Drula E."/>
            <person name="Courty P.E."/>
            <person name="Kohler A."/>
            <person name="Kuo A."/>
            <person name="LaButti K."/>
            <person name="Pangilinan J."/>
            <person name="Lipzen A."/>
            <person name="Riley R."/>
            <person name="Andreopoulos W."/>
            <person name="He G."/>
            <person name="Johnson J."/>
            <person name="Nolan M."/>
            <person name="Tritt A."/>
            <person name="Barry K.W."/>
            <person name="Grigoriev I.V."/>
            <person name="Nagy L.G."/>
            <person name="Hibbett D."/>
            <person name="Henrissat B."/>
            <person name="Matheny P.B."/>
            <person name="Labbe J."/>
            <person name="Martin F.M."/>
        </authorList>
    </citation>
    <scope>NUCLEOTIDE SEQUENCE</scope>
    <source>
        <strain evidence="1">FP105234-sp</strain>
    </source>
</reference>
<accession>A0ACB8S0A4</accession>
<evidence type="ECO:0000313" key="2">
    <source>
        <dbReference type="Proteomes" id="UP000814033"/>
    </source>
</evidence>
<organism evidence="1 2">
    <name type="scientific">Auriscalpium vulgare</name>
    <dbReference type="NCBI Taxonomy" id="40419"/>
    <lineage>
        <taxon>Eukaryota</taxon>
        <taxon>Fungi</taxon>
        <taxon>Dikarya</taxon>
        <taxon>Basidiomycota</taxon>
        <taxon>Agaricomycotina</taxon>
        <taxon>Agaricomycetes</taxon>
        <taxon>Russulales</taxon>
        <taxon>Auriscalpiaceae</taxon>
        <taxon>Auriscalpium</taxon>
    </lineage>
</organism>
<dbReference type="EMBL" id="MU275872">
    <property type="protein sequence ID" value="KAI0049537.1"/>
    <property type="molecule type" value="Genomic_DNA"/>
</dbReference>
<evidence type="ECO:0000313" key="1">
    <source>
        <dbReference type="EMBL" id="KAI0049537.1"/>
    </source>
</evidence>
<protein>
    <submittedName>
        <fullName evidence="1">Uncharacterized protein</fullName>
    </submittedName>
</protein>
<comment type="caution">
    <text evidence="1">The sequence shown here is derived from an EMBL/GenBank/DDBJ whole genome shotgun (WGS) entry which is preliminary data.</text>
</comment>
<proteinExistence type="predicted"/>